<accession>A0A7R9L7C2</accession>
<keyword evidence="3" id="KW-1185">Reference proteome</keyword>
<evidence type="ECO:0000256" key="1">
    <source>
        <dbReference type="SAM" id="Phobius"/>
    </source>
</evidence>
<keyword evidence="1" id="KW-0812">Transmembrane</keyword>
<dbReference type="EMBL" id="OC871312">
    <property type="protein sequence ID" value="CAD7635385.1"/>
    <property type="molecule type" value="Genomic_DNA"/>
</dbReference>
<protein>
    <submittedName>
        <fullName evidence="2">Uncharacterized protein</fullName>
    </submittedName>
</protein>
<keyword evidence="1" id="KW-0472">Membrane</keyword>
<dbReference type="AlphaFoldDB" id="A0A7R9L7C2"/>
<name>A0A7R9L7C2_9ACAR</name>
<evidence type="ECO:0000313" key="2">
    <source>
        <dbReference type="EMBL" id="CAD7635385.1"/>
    </source>
</evidence>
<organism evidence="2">
    <name type="scientific">Medioppia subpectinata</name>
    <dbReference type="NCBI Taxonomy" id="1979941"/>
    <lineage>
        <taxon>Eukaryota</taxon>
        <taxon>Metazoa</taxon>
        <taxon>Ecdysozoa</taxon>
        <taxon>Arthropoda</taxon>
        <taxon>Chelicerata</taxon>
        <taxon>Arachnida</taxon>
        <taxon>Acari</taxon>
        <taxon>Acariformes</taxon>
        <taxon>Sarcoptiformes</taxon>
        <taxon>Oribatida</taxon>
        <taxon>Brachypylina</taxon>
        <taxon>Oppioidea</taxon>
        <taxon>Oppiidae</taxon>
        <taxon>Medioppia</taxon>
    </lineage>
</organism>
<feature type="transmembrane region" description="Helical" evidence="1">
    <location>
        <begin position="16"/>
        <end position="39"/>
    </location>
</feature>
<keyword evidence="1" id="KW-1133">Transmembrane helix</keyword>
<sequence>MRLRRPESDRNELRKHLIVGEMGLALAFCLELLGLYGCYRECKNSLIVYLALTLVSMGPGFIFMPIYTLCSSL</sequence>
<gene>
    <name evidence="2" type="ORF">OSB1V03_LOCUS15776</name>
</gene>
<evidence type="ECO:0000313" key="3">
    <source>
        <dbReference type="Proteomes" id="UP000759131"/>
    </source>
</evidence>
<dbReference type="EMBL" id="CAJPIZ010016737">
    <property type="protein sequence ID" value="CAG2115815.1"/>
    <property type="molecule type" value="Genomic_DNA"/>
</dbReference>
<reference evidence="2" key="1">
    <citation type="submission" date="2020-11" db="EMBL/GenBank/DDBJ databases">
        <authorList>
            <person name="Tran Van P."/>
        </authorList>
    </citation>
    <scope>NUCLEOTIDE SEQUENCE</scope>
</reference>
<proteinExistence type="predicted"/>
<feature type="transmembrane region" description="Helical" evidence="1">
    <location>
        <begin position="46"/>
        <end position="67"/>
    </location>
</feature>
<dbReference type="Proteomes" id="UP000759131">
    <property type="component" value="Unassembled WGS sequence"/>
</dbReference>